<protein>
    <submittedName>
        <fullName evidence="5">Uncharacterized protein</fullName>
    </submittedName>
</protein>
<proteinExistence type="predicted"/>
<dbReference type="EMBL" id="KZ305042">
    <property type="protein sequence ID" value="PIA40488.1"/>
    <property type="molecule type" value="Genomic_DNA"/>
</dbReference>
<dbReference type="PANTHER" id="PTHR15052:SF2">
    <property type="entry name" value="GENERAL TRANSCRIPTION FACTOR 3C POLYPEPTIDE 2"/>
    <property type="match status" value="1"/>
</dbReference>
<dbReference type="SMART" id="SM00384">
    <property type="entry name" value="AT_hook"/>
    <property type="match status" value="3"/>
</dbReference>
<keyword evidence="3" id="KW-0539">Nucleus</keyword>
<dbReference type="OrthoDB" id="4703at2759"/>
<organism evidence="5 6">
    <name type="scientific">Aquilegia coerulea</name>
    <name type="common">Rocky mountain columbine</name>
    <dbReference type="NCBI Taxonomy" id="218851"/>
    <lineage>
        <taxon>Eukaryota</taxon>
        <taxon>Viridiplantae</taxon>
        <taxon>Streptophyta</taxon>
        <taxon>Embryophyta</taxon>
        <taxon>Tracheophyta</taxon>
        <taxon>Spermatophyta</taxon>
        <taxon>Magnoliopsida</taxon>
        <taxon>Ranunculales</taxon>
        <taxon>Ranunculaceae</taxon>
        <taxon>Thalictroideae</taxon>
        <taxon>Aquilegia</taxon>
    </lineage>
</organism>
<dbReference type="PRINTS" id="PR00929">
    <property type="entry name" value="ATHOOK"/>
</dbReference>
<dbReference type="FunCoup" id="A0A2G5DAD8">
    <property type="interactions" value="847"/>
</dbReference>
<evidence type="ECO:0000256" key="1">
    <source>
        <dbReference type="ARBA" id="ARBA00004123"/>
    </source>
</evidence>
<evidence type="ECO:0000313" key="5">
    <source>
        <dbReference type="EMBL" id="PIA40488.1"/>
    </source>
</evidence>
<keyword evidence="2" id="KW-0804">Transcription</keyword>
<evidence type="ECO:0000256" key="3">
    <source>
        <dbReference type="ARBA" id="ARBA00023242"/>
    </source>
</evidence>
<feature type="region of interest" description="Disordered" evidence="4">
    <location>
        <begin position="193"/>
        <end position="269"/>
    </location>
</feature>
<dbReference type="GO" id="GO:0006383">
    <property type="term" value="P:transcription by RNA polymerase III"/>
    <property type="evidence" value="ECO:0007669"/>
    <property type="project" value="TreeGrafter"/>
</dbReference>
<dbReference type="GO" id="GO:0003677">
    <property type="term" value="F:DNA binding"/>
    <property type="evidence" value="ECO:0007669"/>
    <property type="project" value="InterPro"/>
</dbReference>
<dbReference type="GO" id="GO:0000127">
    <property type="term" value="C:transcription factor TFIIIC complex"/>
    <property type="evidence" value="ECO:0007669"/>
    <property type="project" value="TreeGrafter"/>
</dbReference>
<accession>A0A2G5DAD8</accession>
<dbReference type="Gene3D" id="2.130.10.10">
    <property type="entry name" value="YVTN repeat-like/Quinoprotein amine dehydrogenase"/>
    <property type="match status" value="1"/>
</dbReference>
<dbReference type="STRING" id="218851.A0A2G5DAD8"/>
<dbReference type="InterPro" id="IPR017956">
    <property type="entry name" value="AT_hook_DNA-bd_motif"/>
</dbReference>
<dbReference type="InterPro" id="IPR052416">
    <property type="entry name" value="GTF3C_component"/>
</dbReference>
<dbReference type="GO" id="GO:0005634">
    <property type="term" value="C:nucleus"/>
    <property type="evidence" value="ECO:0007669"/>
    <property type="project" value="UniProtKB-SubCell"/>
</dbReference>
<evidence type="ECO:0000313" key="6">
    <source>
        <dbReference type="Proteomes" id="UP000230069"/>
    </source>
</evidence>
<name>A0A2G5DAD8_AQUCA</name>
<dbReference type="InterPro" id="IPR036322">
    <property type="entry name" value="WD40_repeat_dom_sf"/>
</dbReference>
<comment type="subcellular location">
    <subcellularLocation>
        <location evidence="1">Nucleus</location>
    </subcellularLocation>
</comment>
<feature type="compositionally biased region" description="Basic residues" evidence="4">
    <location>
        <begin position="251"/>
        <end position="265"/>
    </location>
</feature>
<evidence type="ECO:0000256" key="2">
    <source>
        <dbReference type="ARBA" id="ARBA00023163"/>
    </source>
</evidence>
<evidence type="ECO:0000256" key="4">
    <source>
        <dbReference type="SAM" id="MobiDB-lite"/>
    </source>
</evidence>
<gene>
    <name evidence="5" type="ORF">AQUCO_02500296v1</name>
</gene>
<dbReference type="InParanoid" id="A0A2G5DAD8"/>
<dbReference type="PANTHER" id="PTHR15052">
    <property type="entry name" value="RNA POLYMERASE III TRANSCRIPTION INITIATION FACTOR COMPLEX SUBUNIT"/>
    <property type="match status" value="1"/>
</dbReference>
<dbReference type="InterPro" id="IPR015943">
    <property type="entry name" value="WD40/YVTN_repeat-like_dom_sf"/>
</dbReference>
<dbReference type="Proteomes" id="UP000230069">
    <property type="component" value="Unassembled WGS sequence"/>
</dbReference>
<keyword evidence="6" id="KW-1185">Reference proteome</keyword>
<sequence>MDENSSNITVLPFDYSVENHFKAMNTIRKLCKTEKEEEEEEEETIDEIELQQFNSRISFLKSWIDYKYDPRNIRFSCDIEGEQGKEIIGEVNLPQFSSAAVPKTERMLTESRFSDVSKDFVLYVGGHVWALDWCPGVHQQSDGRIKCEYLAVAAHPPGSSYHNIGAPLTGRGIVQIWGVLHAVEEENLEPVLKSQRPKTRKQVVEEEVINPLKRPRGRPRKESLADSSRGNQMVEEGATQSCNAKEEKMLPPKKARGRPRKHCSTKKNDVKESSVSLGTEIESVPALAVDIIQESSGFLALTDNIRSSEEHVLLESNDIDVGLDNSNRENQTVQVTSLQLCNAEEKMPLPLRKARGRPRKRSPIKKKAIKEASVDLDRYEMSYKKRKMVDKAKVGSPDDDVSRPLLAHDVDMDLHVDVLCENDGYDQDATASTLNVANNGSFEVGNSCFDLPKDVSLPRVVLCLAHNGKVTWDVKWRPPTGSGRDKHCMGYLAVLLGNGSLEVWEVPSPRAVEVLYSGCTQERTDPRYVKLEPVFRCSKLKSGDRHSIPLTVEWSTASPHDLLLAGCHDGTVALWKFSVSCLSQDTRPLLCFSADTLPIRALAWAPDAS</sequence>
<dbReference type="SUPFAM" id="SSF50978">
    <property type="entry name" value="WD40 repeat-like"/>
    <property type="match status" value="1"/>
</dbReference>
<dbReference type="AlphaFoldDB" id="A0A2G5DAD8"/>
<reference evidence="5 6" key="1">
    <citation type="submission" date="2017-09" db="EMBL/GenBank/DDBJ databases">
        <title>WGS assembly of Aquilegia coerulea Goldsmith.</title>
        <authorList>
            <person name="Hodges S."/>
            <person name="Kramer E."/>
            <person name="Nordborg M."/>
            <person name="Tomkins J."/>
            <person name="Borevitz J."/>
            <person name="Derieg N."/>
            <person name="Yan J."/>
            <person name="Mihaltcheva S."/>
            <person name="Hayes R.D."/>
            <person name="Rokhsar D."/>
        </authorList>
    </citation>
    <scope>NUCLEOTIDE SEQUENCE [LARGE SCALE GENOMIC DNA]</scope>
    <source>
        <strain evidence="6">cv. Goldsmith</strain>
    </source>
</reference>